<evidence type="ECO:0000313" key="1">
    <source>
        <dbReference type="EMBL" id="EEN58400.1"/>
    </source>
</evidence>
<dbReference type="AlphaFoldDB" id="C3YMQ9"/>
<gene>
    <name evidence="1" type="ORF">BRAFLDRAFT_63523</name>
</gene>
<dbReference type="InParanoid" id="C3YMQ9"/>
<protein>
    <submittedName>
        <fullName evidence="1">Uncharacterized protein</fullName>
    </submittedName>
</protein>
<sequence>MRGASAIPDTCCRAVKHGKSCAPCQNESDHVLESFRAISSAPRMNIAKRKAMSGVKRVSRLHGRARKSAVVASTRLEVCVNWWTDYYAVKLTGECGKTVVIQEVQQKCPPFFVYVNLKLKPTVERPTGQYTNTELQTQQLHPLWRSLMVQLSLQIVVDLGEFISKMGVFEVVV</sequence>
<accession>C3YMQ9</accession>
<dbReference type="EMBL" id="GG666531">
    <property type="protein sequence ID" value="EEN58400.1"/>
    <property type="molecule type" value="Genomic_DNA"/>
</dbReference>
<organism>
    <name type="scientific">Branchiostoma floridae</name>
    <name type="common">Florida lancelet</name>
    <name type="synonym">Amphioxus</name>
    <dbReference type="NCBI Taxonomy" id="7739"/>
    <lineage>
        <taxon>Eukaryota</taxon>
        <taxon>Metazoa</taxon>
        <taxon>Chordata</taxon>
        <taxon>Cephalochordata</taxon>
        <taxon>Leptocardii</taxon>
        <taxon>Amphioxiformes</taxon>
        <taxon>Branchiostomatidae</taxon>
        <taxon>Branchiostoma</taxon>
    </lineage>
</organism>
<name>C3YMQ9_BRAFL</name>
<reference evidence="1" key="1">
    <citation type="journal article" date="2008" name="Nature">
        <title>The amphioxus genome and the evolution of the chordate karyotype.</title>
        <authorList>
            <consortium name="US DOE Joint Genome Institute (JGI-PGF)"/>
            <person name="Putnam N.H."/>
            <person name="Butts T."/>
            <person name="Ferrier D.E.K."/>
            <person name="Furlong R.F."/>
            <person name="Hellsten U."/>
            <person name="Kawashima T."/>
            <person name="Robinson-Rechavi M."/>
            <person name="Shoguchi E."/>
            <person name="Terry A."/>
            <person name="Yu J.-K."/>
            <person name="Benito-Gutierrez E.L."/>
            <person name="Dubchak I."/>
            <person name="Garcia-Fernandez J."/>
            <person name="Gibson-Brown J.J."/>
            <person name="Grigoriev I.V."/>
            <person name="Horton A.C."/>
            <person name="de Jong P.J."/>
            <person name="Jurka J."/>
            <person name="Kapitonov V.V."/>
            <person name="Kohara Y."/>
            <person name="Kuroki Y."/>
            <person name="Lindquist E."/>
            <person name="Lucas S."/>
            <person name="Osoegawa K."/>
            <person name="Pennacchio L.A."/>
            <person name="Salamov A.A."/>
            <person name="Satou Y."/>
            <person name="Sauka-Spengler T."/>
            <person name="Schmutz J."/>
            <person name="Shin-I T."/>
            <person name="Toyoda A."/>
            <person name="Bronner-Fraser M."/>
            <person name="Fujiyama A."/>
            <person name="Holland L.Z."/>
            <person name="Holland P.W.H."/>
            <person name="Satoh N."/>
            <person name="Rokhsar D.S."/>
        </authorList>
    </citation>
    <scope>NUCLEOTIDE SEQUENCE [LARGE SCALE GENOMIC DNA]</scope>
    <source>
        <strain evidence="1">S238N-H82</strain>
        <tissue evidence="1">Testes</tissue>
    </source>
</reference>
<proteinExistence type="predicted"/>